<name>A0A7S3DSU1_9STRA</name>
<keyword evidence="1" id="KW-0812">Transmembrane</keyword>
<dbReference type="EMBL" id="HBHT01027275">
    <property type="protein sequence ID" value="CAD9978314.1"/>
    <property type="molecule type" value="Transcribed_RNA"/>
</dbReference>
<organism evidence="2">
    <name type="scientific">Entomoneis paludosa</name>
    <dbReference type="NCBI Taxonomy" id="265537"/>
    <lineage>
        <taxon>Eukaryota</taxon>
        <taxon>Sar</taxon>
        <taxon>Stramenopiles</taxon>
        <taxon>Ochrophyta</taxon>
        <taxon>Bacillariophyta</taxon>
        <taxon>Bacillariophyceae</taxon>
        <taxon>Bacillariophycidae</taxon>
        <taxon>Entomoneidaceae</taxon>
        <taxon>Entomoneis</taxon>
    </lineage>
</organism>
<sequence length="281" mass="32357">MSSIALELALKNGKTRRCFHWKNFAKESDGANKATGFHERHSSQDWVWNSRTWTSCGSVHPRLLLLHVSLGSRSSHSASSGLFLGALESLAASGSTCYRTNICEAQQTNTCQVTWMLSQKITGDTTTRCQRNRWTRPSVKQVSLEKKETPVLPFSTSQPRRKNERLRSATNQHLNITIIHWRRWDKMSKKTLDKAICQTSQPREERSSSTSLLDLTLTYQISLEERMKKLKHCRYIFLYYFKRKSYMKAINKTWWNSKSSLLVAGPFLLLLISAFFGPQMA</sequence>
<evidence type="ECO:0000256" key="1">
    <source>
        <dbReference type="SAM" id="Phobius"/>
    </source>
</evidence>
<keyword evidence="1" id="KW-1133">Transmembrane helix</keyword>
<evidence type="ECO:0000313" key="2">
    <source>
        <dbReference type="EMBL" id="CAD9978314.1"/>
    </source>
</evidence>
<reference evidence="2" key="1">
    <citation type="submission" date="2021-01" db="EMBL/GenBank/DDBJ databases">
        <authorList>
            <person name="Corre E."/>
            <person name="Pelletier E."/>
            <person name="Niang G."/>
            <person name="Scheremetjew M."/>
            <person name="Finn R."/>
            <person name="Kale V."/>
            <person name="Holt S."/>
            <person name="Cochrane G."/>
            <person name="Meng A."/>
            <person name="Brown T."/>
            <person name="Cohen L."/>
        </authorList>
    </citation>
    <scope>NUCLEOTIDE SEQUENCE</scope>
    <source>
        <strain evidence="2">CCMP125</strain>
    </source>
</reference>
<gene>
    <name evidence="2" type="ORF">APAL1065_LOCUS18309</name>
</gene>
<protein>
    <submittedName>
        <fullName evidence="2">Uncharacterized protein</fullName>
    </submittedName>
</protein>
<keyword evidence="1" id="KW-0472">Membrane</keyword>
<accession>A0A7S3DSU1</accession>
<feature type="transmembrane region" description="Helical" evidence="1">
    <location>
        <begin position="261"/>
        <end position="280"/>
    </location>
</feature>
<proteinExistence type="predicted"/>
<dbReference type="AlphaFoldDB" id="A0A7S3DSU1"/>